<evidence type="ECO:0000256" key="10">
    <source>
        <dbReference type="PIRSR" id="PIRSR634015-2"/>
    </source>
</evidence>
<feature type="active site" description="Proton donor" evidence="9">
    <location>
        <position position="371"/>
    </location>
</feature>
<dbReference type="Pfam" id="PF09127">
    <property type="entry name" value="Leuk-A4-hydro_C"/>
    <property type="match status" value="1"/>
</dbReference>
<feature type="binding site" evidence="11">
    <location>
        <position position="306"/>
    </location>
    <ligand>
        <name>Zn(2+)</name>
        <dbReference type="ChEBI" id="CHEBI:29105"/>
        <note>catalytic</note>
    </ligand>
</feature>
<evidence type="ECO:0000256" key="3">
    <source>
        <dbReference type="ARBA" id="ARBA00022490"/>
    </source>
</evidence>
<feature type="binding site" evidence="10">
    <location>
        <begin position="540"/>
        <end position="542"/>
    </location>
    <ligand>
        <name>a peptide</name>
        <dbReference type="ChEBI" id="CHEBI:60466"/>
    </ligand>
</feature>
<evidence type="ECO:0000313" key="14">
    <source>
        <dbReference type="Proteomes" id="UP000054558"/>
    </source>
</evidence>
<dbReference type="Pfam" id="PF01433">
    <property type="entry name" value="Peptidase_M1"/>
    <property type="match status" value="1"/>
</dbReference>
<dbReference type="GO" id="GO:0006508">
    <property type="term" value="P:proteolysis"/>
    <property type="evidence" value="ECO:0007669"/>
    <property type="project" value="UniProtKB-KW"/>
</dbReference>
<reference evidence="13 14" key="1">
    <citation type="journal article" date="2014" name="Nat. Commun.">
        <title>Klebsormidium flaccidum genome reveals primary factors for plant terrestrial adaptation.</title>
        <authorList>
            <person name="Hori K."/>
            <person name="Maruyama F."/>
            <person name="Fujisawa T."/>
            <person name="Togashi T."/>
            <person name="Yamamoto N."/>
            <person name="Seo M."/>
            <person name="Sato S."/>
            <person name="Yamada T."/>
            <person name="Mori H."/>
            <person name="Tajima N."/>
            <person name="Moriyama T."/>
            <person name="Ikeuchi M."/>
            <person name="Watanabe M."/>
            <person name="Wada H."/>
            <person name="Kobayashi K."/>
            <person name="Saito M."/>
            <person name="Masuda T."/>
            <person name="Sasaki-Sekimoto Y."/>
            <person name="Mashiguchi K."/>
            <person name="Awai K."/>
            <person name="Shimojima M."/>
            <person name="Masuda S."/>
            <person name="Iwai M."/>
            <person name="Nobusawa T."/>
            <person name="Narise T."/>
            <person name="Kondo S."/>
            <person name="Saito H."/>
            <person name="Sato R."/>
            <person name="Murakawa M."/>
            <person name="Ihara Y."/>
            <person name="Oshima-Yamada Y."/>
            <person name="Ohtaka K."/>
            <person name="Satoh M."/>
            <person name="Sonobe K."/>
            <person name="Ishii M."/>
            <person name="Ohtani R."/>
            <person name="Kanamori-Sato M."/>
            <person name="Honoki R."/>
            <person name="Miyazaki D."/>
            <person name="Mochizuki H."/>
            <person name="Umetsu J."/>
            <person name="Higashi K."/>
            <person name="Shibata D."/>
            <person name="Kamiya Y."/>
            <person name="Sato N."/>
            <person name="Nakamura Y."/>
            <person name="Tabata S."/>
            <person name="Ida S."/>
            <person name="Kurokawa K."/>
            <person name="Ohta H."/>
        </authorList>
    </citation>
    <scope>NUCLEOTIDE SEQUENCE [LARGE SCALE GENOMIC DNA]</scope>
    <source>
        <strain evidence="13 14">NIES-2285</strain>
    </source>
</reference>
<comment type="similarity">
    <text evidence="2">Belongs to the peptidase M1 family.</text>
</comment>
<comment type="cofactor">
    <cofactor evidence="11">
        <name>Zn(2+)</name>
        <dbReference type="ChEBI" id="CHEBI:29105"/>
    </cofactor>
    <text evidence="11">Binds 1 zinc ion per subunit.</text>
</comment>
<keyword evidence="7 11" id="KW-0862">Zinc</keyword>
<dbReference type="InterPro" id="IPR034015">
    <property type="entry name" value="M1_LTA4H"/>
</dbReference>
<dbReference type="InterPro" id="IPR049980">
    <property type="entry name" value="LTA4H_cat"/>
</dbReference>
<dbReference type="EMBL" id="DF237542">
    <property type="protein sequence ID" value="GAQ90050.1"/>
    <property type="molecule type" value="Genomic_DNA"/>
</dbReference>
<dbReference type="InterPro" id="IPR027268">
    <property type="entry name" value="Peptidase_M4/M1_CTD_sf"/>
</dbReference>
<dbReference type="FunFam" id="3.30.2010.30:FF:000001">
    <property type="entry name" value="Leukotriene A(4) hydrolase"/>
    <property type="match status" value="1"/>
</dbReference>
<accession>A0A0U9HN94</accession>
<protein>
    <submittedName>
        <fullName evidence="13">Leukotriene-A4 hydrolase</fullName>
    </submittedName>
</protein>
<dbReference type="SUPFAM" id="SSF63737">
    <property type="entry name" value="Leukotriene A4 hydrolase N-terminal domain"/>
    <property type="match status" value="1"/>
</dbReference>
<dbReference type="Gene3D" id="3.30.2010.30">
    <property type="match status" value="1"/>
</dbReference>
<keyword evidence="5 11" id="KW-0479">Metal-binding</keyword>
<proteinExistence type="inferred from homology"/>
<evidence type="ECO:0000256" key="9">
    <source>
        <dbReference type="PIRSR" id="PIRSR634015-1"/>
    </source>
</evidence>
<evidence type="ECO:0000256" key="11">
    <source>
        <dbReference type="PIRSR" id="PIRSR634015-3"/>
    </source>
</evidence>
<feature type="binding site" evidence="10">
    <location>
        <begin position="254"/>
        <end position="259"/>
    </location>
    <ligand>
        <name>a peptide</name>
        <dbReference type="ChEBI" id="CHEBI:60466"/>
    </ligand>
</feature>
<dbReference type="InterPro" id="IPR015211">
    <property type="entry name" value="Peptidase_M1_C"/>
</dbReference>
<feature type="active site" description="Proton acceptor" evidence="9">
    <location>
        <position position="284"/>
    </location>
</feature>
<evidence type="ECO:0000313" key="13">
    <source>
        <dbReference type="EMBL" id="GAQ90050.1"/>
    </source>
</evidence>
<keyword evidence="3" id="KW-0963">Cytoplasm</keyword>
<dbReference type="SUPFAM" id="SSF55486">
    <property type="entry name" value="Metalloproteases ('zincins'), catalytic domain"/>
    <property type="match status" value="1"/>
</dbReference>
<dbReference type="InterPro" id="IPR042097">
    <property type="entry name" value="Aminopeptidase_N-like_N_sf"/>
</dbReference>
<dbReference type="CDD" id="cd09599">
    <property type="entry name" value="M1_LTA4H"/>
    <property type="match status" value="1"/>
</dbReference>
<dbReference type="InterPro" id="IPR038502">
    <property type="entry name" value="M1_LTA-4_hydro/amino_C_sf"/>
</dbReference>
<dbReference type="Pfam" id="PF17900">
    <property type="entry name" value="Peptidase_M1_N"/>
    <property type="match status" value="1"/>
</dbReference>
<evidence type="ECO:0000259" key="12">
    <source>
        <dbReference type="SMART" id="SM01263"/>
    </source>
</evidence>
<dbReference type="AlphaFoldDB" id="A0A0U9HN94"/>
<organism evidence="13 14">
    <name type="scientific">Klebsormidium nitens</name>
    <name type="common">Green alga</name>
    <name type="synonym">Ulothrix nitens</name>
    <dbReference type="NCBI Taxonomy" id="105231"/>
    <lineage>
        <taxon>Eukaryota</taxon>
        <taxon>Viridiplantae</taxon>
        <taxon>Streptophyta</taxon>
        <taxon>Klebsormidiophyceae</taxon>
        <taxon>Klebsormidiales</taxon>
        <taxon>Klebsormidiaceae</taxon>
        <taxon>Klebsormidium</taxon>
    </lineage>
</organism>
<keyword evidence="6 13" id="KW-0378">Hydrolase</keyword>
<dbReference type="Gene3D" id="2.60.40.1730">
    <property type="entry name" value="tricorn interacting facor f3 domain"/>
    <property type="match status" value="1"/>
</dbReference>
<dbReference type="Gene3D" id="1.10.390.10">
    <property type="entry name" value="Neutral Protease Domain 2"/>
    <property type="match status" value="1"/>
</dbReference>
<dbReference type="GO" id="GO:0005829">
    <property type="term" value="C:cytosol"/>
    <property type="evidence" value="ECO:0000318"/>
    <property type="project" value="GO_Central"/>
</dbReference>
<sequence>MGFIDPHSFADVDQPLVKSVALELRLDFDSKTINATADYVLKSAASGTLDFDTRDLGVEAVTGEGGESVAFDTDHKDAIKGQRLRMHLHGSRLFIRYRIPPSASALQWLEPAMTAGGKLPFVFTQCQPIHARSLFPCQDTPAARISYAARVEVPKELHVVMSAVHLGREERGATAFEVFATEEPIPPYLFAFAAGELQRQDLGPRSAVYAEPSMLQAAAREFEDVEAMISAAEALFGPYKWGRFDMLLMPPSFPYGGMENPRMAFMTPTLITGDKSLVNVVAHELAHSWTGNLVTNATMDHFWLNEGFTVYAERRILEATEGPERVAFHAAIGYAGLLEELERFGPDSEYTKLRMNLEGVDPDDVFSDVPYEKGFLFLRHLETAVGRPAFDAFLQAYIAHFQFQSIDTATFLAFLHARLPGLPPSLDLPAWIDAPGLPSNAPVPRSAALDKVKSLAAAFPSGARLSEEDHRGWQYLEWQTFLDALPKRLPAADVAWLEDHFQLAAAPNPEIRITFLVIAAHSDYQPAFPAIHEALLTLGRMKYLKPLYAGLLAGSPDGHALASRTFATAAPKYHPIARTVIQGLLDKAATR</sequence>
<evidence type="ECO:0000256" key="1">
    <source>
        <dbReference type="ARBA" id="ARBA00004496"/>
    </source>
</evidence>
<dbReference type="PANTHER" id="PTHR45726:SF3">
    <property type="entry name" value="LEUKOTRIENE A-4 HYDROLASE"/>
    <property type="match status" value="1"/>
</dbReference>
<evidence type="ECO:0000256" key="4">
    <source>
        <dbReference type="ARBA" id="ARBA00022670"/>
    </source>
</evidence>
<evidence type="ECO:0000256" key="6">
    <source>
        <dbReference type="ARBA" id="ARBA00022801"/>
    </source>
</evidence>
<dbReference type="InterPro" id="IPR016024">
    <property type="entry name" value="ARM-type_fold"/>
</dbReference>
<dbReference type="PANTHER" id="PTHR45726">
    <property type="entry name" value="LEUKOTRIENE A-4 HYDROLASE"/>
    <property type="match status" value="1"/>
</dbReference>
<dbReference type="InterPro" id="IPR045357">
    <property type="entry name" value="Aminopeptidase_N-like_N"/>
</dbReference>
<evidence type="ECO:0000256" key="8">
    <source>
        <dbReference type="ARBA" id="ARBA00023049"/>
    </source>
</evidence>
<keyword evidence="8" id="KW-0482">Metalloprotease</keyword>
<dbReference type="PRINTS" id="PR00756">
    <property type="entry name" value="ALADIPTASE"/>
</dbReference>
<name>A0A0U9HN94_KLENI</name>
<feature type="binding site" evidence="11">
    <location>
        <position position="287"/>
    </location>
    <ligand>
        <name>Zn(2+)</name>
        <dbReference type="ChEBI" id="CHEBI:29105"/>
        <note>catalytic</note>
    </ligand>
</feature>
<keyword evidence="4" id="KW-0645">Protease</keyword>
<dbReference type="InterPro" id="IPR014782">
    <property type="entry name" value="Peptidase_M1_dom"/>
</dbReference>
<dbReference type="SUPFAM" id="SSF48371">
    <property type="entry name" value="ARM repeat"/>
    <property type="match status" value="1"/>
</dbReference>
<dbReference type="GO" id="GO:0008270">
    <property type="term" value="F:zinc ion binding"/>
    <property type="evidence" value="ECO:0007669"/>
    <property type="project" value="InterPro"/>
</dbReference>
<keyword evidence="14" id="KW-1185">Reference proteome</keyword>
<dbReference type="Proteomes" id="UP000054558">
    <property type="component" value="Unassembled WGS sequence"/>
</dbReference>
<gene>
    <name evidence="13" type="ORF">KFL_005930070</name>
</gene>
<dbReference type="GO" id="GO:0008237">
    <property type="term" value="F:metallopeptidase activity"/>
    <property type="evidence" value="ECO:0007669"/>
    <property type="project" value="UniProtKB-KW"/>
</dbReference>
<dbReference type="OrthoDB" id="79562at2759"/>
<dbReference type="Gene3D" id="1.25.40.320">
    <property type="entry name" value="Peptidase M1, leukotriene A4 hydrolase/aminopeptidase C-terminal domain"/>
    <property type="match status" value="1"/>
</dbReference>
<evidence type="ECO:0000256" key="5">
    <source>
        <dbReference type="ARBA" id="ARBA00022723"/>
    </source>
</evidence>
<dbReference type="SMART" id="SM01263">
    <property type="entry name" value="Leuk-A4-hydro_C"/>
    <property type="match status" value="1"/>
</dbReference>
<evidence type="ECO:0000256" key="7">
    <source>
        <dbReference type="ARBA" id="ARBA00022833"/>
    </source>
</evidence>
<dbReference type="InterPro" id="IPR001930">
    <property type="entry name" value="Peptidase_M1"/>
</dbReference>
<feature type="domain" description="Peptidase M1 leukotriene A4 hydrolase/aminopeptidase C-terminal" evidence="12">
    <location>
        <begin position="447"/>
        <end position="585"/>
    </location>
</feature>
<dbReference type="OMA" id="CTALQWM"/>
<dbReference type="STRING" id="105231.A0A0U9HN94"/>
<evidence type="ECO:0000256" key="2">
    <source>
        <dbReference type="ARBA" id="ARBA00010136"/>
    </source>
</evidence>
<comment type="subcellular location">
    <subcellularLocation>
        <location evidence="1">Cytoplasm</location>
    </subcellularLocation>
</comment>
<feature type="binding site" evidence="11">
    <location>
        <position position="283"/>
    </location>
    <ligand>
        <name>Zn(2+)</name>
        <dbReference type="ChEBI" id="CHEBI:29105"/>
        <note>catalytic</note>
    </ligand>
</feature>
<feature type="binding site" evidence="10">
    <location>
        <begin position="125"/>
        <end position="127"/>
    </location>
    <ligand>
        <name>a peptide</name>
        <dbReference type="ChEBI" id="CHEBI:60466"/>
    </ligand>
</feature>